<keyword evidence="5" id="KW-1185">Reference proteome</keyword>
<proteinExistence type="predicted"/>
<dbReference type="Proteomes" id="UP001206128">
    <property type="component" value="Unassembled WGS sequence"/>
</dbReference>
<dbReference type="Pfam" id="PF07995">
    <property type="entry name" value="GSDH"/>
    <property type="match status" value="1"/>
</dbReference>
<dbReference type="AlphaFoldDB" id="A0AAE3GKJ4"/>
<name>A0AAE3GKJ4_9PSEU</name>
<dbReference type="InterPro" id="IPR011042">
    <property type="entry name" value="6-blade_b-propeller_TolB-like"/>
</dbReference>
<dbReference type="Gene3D" id="2.120.10.30">
    <property type="entry name" value="TolB, C-terminal domain"/>
    <property type="match status" value="1"/>
</dbReference>
<reference evidence="4" key="1">
    <citation type="submission" date="2022-06" db="EMBL/GenBank/DDBJ databases">
        <title>Genomic Encyclopedia of Archaeal and Bacterial Type Strains, Phase II (KMG-II): from individual species to whole genera.</title>
        <authorList>
            <person name="Goeker M."/>
        </authorList>
    </citation>
    <scope>NUCLEOTIDE SEQUENCE</scope>
    <source>
        <strain evidence="4">DSM 43935</strain>
    </source>
</reference>
<feature type="region of interest" description="Disordered" evidence="1">
    <location>
        <begin position="380"/>
        <end position="406"/>
    </location>
</feature>
<dbReference type="PANTHER" id="PTHR19328:SF13">
    <property type="entry name" value="HIPL1 PROTEIN"/>
    <property type="match status" value="1"/>
</dbReference>
<evidence type="ECO:0000256" key="2">
    <source>
        <dbReference type="SAM" id="SignalP"/>
    </source>
</evidence>
<dbReference type="PANTHER" id="PTHR19328">
    <property type="entry name" value="HEDGEHOG-INTERACTING PROTEIN"/>
    <property type="match status" value="1"/>
</dbReference>
<dbReference type="EMBL" id="JAMTCK010000022">
    <property type="protein sequence ID" value="MCP2169967.1"/>
    <property type="molecule type" value="Genomic_DNA"/>
</dbReference>
<comment type="caution">
    <text evidence="4">The sequence shown here is derived from an EMBL/GenBank/DDBJ whole genome shotgun (WGS) entry which is preliminary data.</text>
</comment>
<keyword evidence="2" id="KW-0732">Signal</keyword>
<feature type="region of interest" description="Disordered" evidence="1">
    <location>
        <begin position="38"/>
        <end position="85"/>
    </location>
</feature>
<evidence type="ECO:0000313" key="5">
    <source>
        <dbReference type="Proteomes" id="UP001206128"/>
    </source>
</evidence>
<dbReference type="InterPro" id="IPR012938">
    <property type="entry name" value="Glc/Sorbosone_DH"/>
</dbReference>
<feature type="signal peptide" evidence="2">
    <location>
        <begin position="1"/>
        <end position="37"/>
    </location>
</feature>
<organism evidence="4 5">
    <name type="scientific">Goodfellowiella coeruleoviolacea</name>
    <dbReference type="NCBI Taxonomy" id="334858"/>
    <lineage>
        <taxon>Bacteria</taxon>
        <taxon>Bacillati</taxon>
        <taxon>Actinomycetota</taxon>
        <taxon>Actinomycetes</taxon>
        <taxon>Pseudonocardiales</taxon>
        <taxon>Pseudonocardiaceae</taxon>
        <taxon>Goodfellowiella</taxon>
    </lineage>
</organism>
<dbReference type="SUPFAM" id="SSF63829">
    <property type="entry name" value="Calcium-dependent phosphotriesterase"/>
    <property type="match status" value="1"/>
</dbReference>
<feature type="domain" description="Glucose/Sorbosone dehydrogenase" evidence="3">
    <location>
        <begin position="120"/>
        <end position="304"/>
    </location>
</feature>
<sequence>MSLPRLVSRRPGGLRALLAGSAVVGLLAAGCASFPEAAPQESWQSQPELTPETAPEPRLPGEAGRVQPSAGAGTTPSSSVPPPNGCTDYNPTVIATCLASVSAVATLPGSAGGGIGAVTALAAERTTGRILRVKKDTEPVVVATLAVDASGDGGLTGLVLSPTYAEDQLVYAYVTTATDNRVIRIAPGDTPKPILTGIPKGSSGNRGVLARGADGALLVATGDAGNPAAASNPASLAGKVLRINGSGKPAKGNPTADSAVVASGVHAPAGLCVSPDGGHAWLTDRGADRDLLYRLTVGQPLGEPAWSWPDRPGVGGCAALPSMVWITTSTKPGSQILMLNPDGTFNGKPVEAKDQENGLGRLGPLDLIDDNTAVVGTVNKDGGQPVSSDDRVAVIVRPDSAGSGID</sequence>
<protein>
    <submittedName>
        <fullName evidence="4">Glucose / Sorbosone dehydrogenase</fullName>
    </submittedName>
</protein>
<gene>
    <name evidence="4" type="ORF">LX83_006853</name>
</gene>
<evidence type="ECO:0000256" key="1">
    <source>
        <dbReference type="SAM" id="MobiDB-lite"/>
    </source>
</evidence>
<evidence type="ECO:0000313" key="4">
    <source>
        <dbReference type="EMBL" id="MCP2169967.1"/>
    </source>
</evidence>
<dbReference type="PROSITE" id="PS51257">
    <property type="entry name" value="PROKAR_LIPOPROTEIN"/>
    <property type="match status" value="1"/>
</dbReference>
<feature type="chain" id="PRO_5041966326" evidence="2">
    <location>
        <begin position="38"/>
        <end position="406"/>
    </location>
</feature>
<evidence type="ECO:0000259" key="3">
    <source>
        <dbReference type="Pfam" id="PF07995"/>
    </source>
</evidence>
<accession>A0AAE3GKJ4</accession>